<feature type="non-terminal residue" evidence="1">
    <location>
        <position position="35"/>
    </location>
</feature>
<dbReference type="Proteomes" id="UP001162483">
    <property type="component" value="Unassembled WGS sequence"/>
</dbReference>
<accession>A0ABN9DRI7</accession>
<reference evidence="1" key="1">
    <citation type="submission" date="2023-05" db="EMBL/GenBank/DDBJ databases">
        <authorList>
            <person name="Stuckert A."/>
        </authorList>
    </citation>
    <scope>NUCLEOTIDE SEQUENCE</scope>
</reference>
<protein>
    <submittedName>
        <fullName evidence="1">Uncharacterized protein</fullName>
    </submittedName>
</protein>
<name>A0ABN9DRI7_9NEOB</name>
<evidence type="ECO:0000313" key="2">
    <source>
        <dbReference type="Proteomes" id="UP001162483"/>
    </source>
</evidence>
<dbReference type="PROSITE" id="PS51257">
    <property type="entry name" value="PROKAR_LIPOPROTEIN"/>
    <property type="match status" value="1"/>
</dbReference>
<comment type="caution">
    <text evidence="1">The sequence shown here is derived from an EMBL/GenBank/DDBJ whole genome shotgun (WGS) entry which is preliminary data.</text>
</comment>
<organism evidence="1 2">
    <name type="scientific">Staurois parvus</name>
    <dbReference type="NCBI Taxonomy" id="386267"/>
    <lineage>
        <taxon>Eukaryota</taxon>
        <taxon>Metazoa</taxon>
        <taxon>Chordata</taxon>
        <taxon>Craniata</taxon>
        <taxon>Vertebrata</taxon>
        <taxon>Euteleostomi</taxon>
        <taxon>Amphibia</taxon>
        <taxon>Batrachia</taxon>
        <taxon>Anura</taxon>
        <taxon>Neobatrachia</taxon>
        <taxon>Ranoidea</taxon>
        <taxon>Ranidae</taxon>
        <taxon>Staurois</taxon>
    </lineage>
</organism>
<dbReference type="EMBL" id="CATNWA010014729">
    <property type="protein sequence ID" value="CAI9575245.1"/>
    <property type="molecule type" value="Genomic_DNA"/>
</dbReference>
<gene>
    <name evidence="1" type="ORF">SPARVUS_LOCUS8159401</name>
</gene>
<evidence type="ECO:0000313" key="1">
    <source>
        <dbReference type="EMBL" id="CAI9575245.1"/>
    </source>
</evidence>
<keyword evidence="2" id="KW-1185">Reference proteome</keyword>
<sequence length="35" mass="3928">MGPITKRRGRHLQCGHPAVTACSFTAGYPLRMREQ</sequence>
<proteinExistence type="predicted"/>